<evidence type="ECO:0000313" key="2">
    <source>
        <dbReference type="Proteomes" id="UP001638806"/>
    </source>
</evidence>
<gene>
    <name evidence="1" type="ORF">ACCO45_011285</name>
</gene>
<protein>
    <submittedName>
        <fullName evidence="1">Uncharacterized protein</fullName>
    </submittedName>
</protein>
<accession>A0ACC4DHW3</accession>
<evidence type="ECO:0000313" key="1">
    <source>
        <dbReference type="EMBL" id="KAL3955722.1"/>
    </source>
</evidence>
<dbReference type="EMBL" id="JBGNUJ010000010">
    <property type="protein sequence ID" value="KAL3955722.1"/>
    <property type="molecule type" value="Genomic_DNA"/>
</dbReference>
<keyword evidence="2" id="KW-1185">Reference proteome</keyword>
<organism evidence="1 2">
    <name type="scientific">Purpureocillium lilacinum</name>
    <name type="common">Paecilomyces lilacinus</name>
    <dbReference type="NCBI Taxonomy" id="33203"/>
    <lineage>
        <taxon>Eukaryota</taxon>
        <taxon>Fungi</taxon>
        <taxon>Dikarya</taxon>
        <taxon>Ascomycota</taxon>
        <taxon>Pezizomycotina</taxon>
        <taxon>Sordariomycetes</taxon>
        <taxon>Hypocreomycetidae</taxon>
        <taxon>Hypocreales</taxon>
        <taxon>Ophiocordycipitaceae</taxon>
        <taxon>Purpureocillium</taxon>
    </lineage>
</organism>
<proteinExistence type="predicted"/>
<comment type="caution">
    <text evidence="1">The sequence shown here is derived from an EMBL/GenBank/DDBJ whole genome shotgun (WGS) entry which is preliminary data.</text>
</comment>
<name>A0ACC4DHW3_PURLI</name>
<reference evidence="1" key="1">
    <citation type="submission" date="2024-12" db="EMBL/GenBank/DDBJ databases">
        <title>Comparative genomics and development of molecular markers within Purpureocillium lilacinum and among Purpureocillium species.</title>
        <authorList>
            <person name="Yeh Z.-Y."/>
            <person name="Ni N.-T."/>
            <person name="Lo P.-H."/>
            <person name="Mushyakhwo K."/>
            <person name="Lin C.-F."/>
            <person name="Nai Y.-S."/>
        </authorList>
    </citation>
    <scope>NUCLEOTIDE SEQUENCE</scope>
    <source>
        <strain evidence="1">NCHU-NPUST-175</strain>
    </source>
</reference>
<dbReference type="Proteomes" id="UP001638806">
    <property type="component" value="Unassembled WGS sequence"/>
</dbReference>
<sequence length="282" mass="29737">MKDDAAGPEASAGDKQPAMEALGQASTHPTVSEMDTLDRKSTNLDDPADAVTTAGPVDGAGVLEDVEPATRVCSGTPYSAFTRGTKVWITVMVTISSVVSPMTANVYYPALNAVASDLGVSISLINLTLTTYMVFQGLSPTIFGDFGDMAGRRPAFIVAFSIYLCANIGLALQRNYAALMVLRCLQSAGSSGTLALGFAVMADISPTDERGRYMGFVNAGINFGPTIGPVLGGILIQFLGWRSVFWFCAIFVFVWLIPWILAVPETCRAVVGNGSIPRQSGT</sequence>